<dbReference type="AlphaFoldDB" id="A0A841T9G7"/>
<dbReference type="InterPro" id="IPR036291">
    <property type="entry name" value="NAD(P)-bd_dom_sf"/>
</dbReference>
<proteinExistence type="predicted"/>
<reference evidence="2 3" key="1">
    <citation type="submission" date="2020-08" db="EMBL/GenBank/DDBJ databases">
        <title>Cohnella phylogeny.</title>
        <authorList>
            <person name="Dunlap C."/>
        </authorList>
    </citation>
    <scope>NUCLEOTIDE SEQUENCE [LARGE SCALE GENOMIC DNA]</scope>
    <source>
        <strain evidence="2 3">DSM 103658</strain>
    </source>
</reference>
<organism evidence="2 3">
    <name type="scientific">Cohnella lubricantis</name>
    <dbReference type="NCBI Taxonomy" id="2163172"/>
    <lineage>
        <taxon>Bacteria</taxon>
        <taxon>Bacillati</taxon>
        <taxon>Bacillota</taxon>
        <taxon>Bacilli</taxon>
        <taxon>Bacillales</taxon>
        <taxon>Paenibacillaceae</taxon>
        <taxon>Cohnella</taxon>
    </lineage>
</organism>
<dbReference type="Proteomes" id="UP000574133">
    <property type="component" value="Unassembled WGS sequence"/>
</dbReference>
<comment type="caution">
    <text evidence="2">The sequence shown here is derived from an EMBL/GenBank/DDBJ whole genome shotgun (WGS) entry which is preliminary data.</text>
</comment>
<name>A0A841T9G7_9BACL</name>
<dbReference type="RefSeq" id="WP_185177197.1">
    <property type="nucleotide sequence ID" value="NZ_CBCSEP010000014.1"/>
</dbReference>
<evidence type="ECO:0000313" key="2">
    <source>
        <dbReference type="EMBL" id="MBB6675890.1"/>
    </source>
</evidence>
<gene>
    <name evidence="2" type="ORF">H4Q31_00955</name>
</gene>
<protein>
    <submittedName>
        <fullName evidence="2">Gfo/Idh/MocA family oxidoreductase</fullName>
    </submittedName>
</protein>
<accession>A0A841T9G7</accession>
<dbReference type="SUPFAM" id="SSF51735">
    <property type="entry name" value="NAD(P)-binding Rossmann-fold domains"/>
    <property type="match status" value="1"/>
</dbReference>
<dbReference type="InterPro" id="IPR000683">
    <property type="entry name" value="Gfo/Idh/MocA-like_OxRdtase_N"/>
</dbReference>
<sequence length="295" mass="33313">MQRLKIGMIGTDTSHAVAFARILNDKQHPFHVEGGSITHAVRHCSTDFELSYSREKRFSEALSEQHQIPFATLDELERQCDAILLEAADGREHLELFSRIAAWKKPVFIDKPLALNVDEAKRIIQLAAHYGTPVMSTSALRYAAALQRQLGLIDRSAIRRVSVRCPLIIEQTQSRYFWYGIHGVEMLFALLGTGCTATALKVTEEAELLIGEWSDGALGEVRCCYDVAKPFEAIIETAEETIPIRLDDQVPFYASLLEKVMVFFQTRISPVPADETLELITFLEAAEQRYSERRV</sequence>
<dbReference type="Pfam" id="PF01408">
    <property type="entry name" value="GFO_IDH_MocA"/>
    <property type="match status" value="1"/>
</dbReference>
<keyword evidence="3" id="KW-1185">Reference proteome</keyword>
<feature type="domain" description="Gfo/Idh/MocA-like oxidoreductase N-terminal" evidence="1">
    <location>
        <begin position="5"/>
        <end position="135"/>
    </location>
</feature>
<evidence type="ECO:0000313" key="3">
    <source>
        <dbReference type="Proteomes" id="UP000574133"/>
    </source>
</evidence>
<evidence type="ECO:0000259" key="1">
    <source>
        <dbReference type="Pfam" id="PF01408"/>
    </source>
</evidence>
<dbReference type="EMBL" id="JACJVN010000006">
    <property type="protein sequence ID" value="MBB6675890.1"/>
    <property type="molecule type" value="Genomic_DNA"/>
</dbReference>
<dbReference type="Gene3D" id="3.40.50.720">
    <property type="entry name" value="NAD(P)-binding Rossmann-like Domain"/>
    <property type="match status" value="1"/>
</dbReference>
<dbReference type="GO" id="GO:0000166">
    <property type="term" value="F:nucleotide binding"/>
    <property type="evidence" value="ECO:0007669"/>
    <property type="project" value="InterPro"/>
</dbReference>